<evidence type="ECO:0000313" key="1">
    <source>
        <dbReference type="EMBL" id="APA99707.1"/>
    </source>
</evidence>
<dbReference type="EMBL" id="CP017839">
    <property type="protein sequence ID" value="APA99707.1"/>
    <property type="molecule type" value="Genomic_DNA"/>
</dbReference>
<evidence type="ECO:0000313" key="2">
    <source>
        <dbReference type="Proteomes" id="UP000180166"/>
    </source>
</evidence>
<dbReference type="InterPro" id="IPR025851">
    <property type="entry name" value="SUKH-4"/>
</dbReference>
<dbReference type="AlphaFoldDB" id="A0ABC8AZG3"/>
<reference evidence="1 2" key="1">
    <citation type="submission" date="2016-10" db="EMBL/GenBank/DDBJ databases">
        <title>Genome sequence of Nocardia seriolae strain EM150506, isolated from Anguila japonica.</title>
        <authorList>
            <person name="Han H.-J."/>
        </authorList>
    </citation>
    <scope>NUCLEOTIDE SEQUENCE [LARGE SCALE GENOMIC DNA]</scope>
    <source>
        <strain evidence="1 2">EM150506</strain>
    </source>
</reference>
<dbReference type="Pfam" id="PF14435">
    <property type="entry name" value="SUKH-4"/>
    <property type="match status" value="1"/>
</dbReference>
<proteinExistence type="predicted"/>
<sequence>MVPVPHLIDRATLETVFPAADLITLPDDATLGSVPHAPSREFLRDIGIPGSMWLAVHDELRAGRLDCSNQDLAEAFPEFDIDFGRWALLGAISGDPVYLDVTGGAVFSIPDGGLPARLNTGLAAFVRFLYLLEIERPNYDFEISGANGYRPGAEHRLRELMTACDPRAFDPPDTDSEFEPGEPPWELVLRFVAERLQ</sequence>
<accession>A0ABC8AZG3</accession>
<protein>
    <recommendedName>
        <fullName evidence="3">SUKH-4 immunity protein of toxin-antitoxin system</fullName>
    </recommendedName>
</protein>
<dbReference type="KEGG" id="nsr:NS506_05661"/>
<evidence type="ECO:0008006" key="3">
    <source>
        <dbReference type="Google" id="ProtNLM"/>
    </source>
</evidence>
<name>A0ABC8AZG3_9NOCA</name>
<organism evidence="1 2">
    <name type="scientific">Nocardia seriolae</name>
    <dbReference type="NCBI Taxonomy" id="37332"/>
    <lineage>
        <taxon>Bacteria</taxon>
        <taxon>Bacillati</taxon>
        <taxon>Actinomycetota</taxon>
        <taxon>Actinomycetes</taxon>
        <taxon>Mycobacteriales</taxon>
        <taxon>Nocardiaceae</taxon>
        <taxon>Nocardia</taxon>
    </lineage>
</organism>
<dbReference type="Proteomes" id="UP000180166">
    <property type="component" value="Chromosome"/>
</dbReference>
<gene>
    <name evidence="1" type="ORF">NS506_05661</name>
</gene>
<dbReference type="RefSeq" id="WP_071344326.1">
    <property type="nucleotide sequence ID" value="NZ_CP017839.1"/>
</dbReference>